<dbReference type="Gene3D" id="3.30.2080.10">
    <property type="entry name" value="GH92 mannosidase domain"/>
    <property type="match status" value="1"/>
</dbReference>
<feature type="domain" description="Glycosyl hydrolase family 92" evidence="4">
    <location>
        <begin position="267"/>
        <end position="727"/>
    </location>
</feature>
<evidence type="ECO:0000259" key="4">
    <source>
        <dbReference type="Pfam" id="PF07971"/>
    </source>
</evidence>
<dbReference type="SUPFAM" id="SSF48208">
    <property type="entry name" value="Six-hairpin glycosidases"/>
    <property type="match status" value="1"/>
</dbReference>
<dbReference type="Pfam" id="PF17678">
    <property type="entry name" value="Glyco_hydro_92N"/>
    <property type="match status" value="1"/>
</dbReference>
<protein>
    <submittedName>
        <fullName evidence="6">Glycoside hydrolase family 92 protein</fullName>
    </submittedName>
</protein>
<dbReference type="GO" id="GO:0005829">
    <property type="term" value="C:cytosol"/>
    <property type="evidence" value="ECO:0007669"/>
    <property type="project" value="TreeGrafter"/>
</dbReference>
<dbReference type="PANTHER" id="PTHR12143:SF39">
    <property type="entry name" value="SECRETED PROTEIN"/>
    <property type="match status" value="1"/>
</dbReference>
<keyword evidence="6" id="KW-0378">Hydrolase</keyword>
<comment type="cofactor">
    <cofactor evidence="1">
        <name>Ca(2+)</name>
        <dbReference type="ChEBI" id="CHEBI:29108"/>
    </cofactor>
</comment>
<evidence type="ECO:0000259" key="5">
    <source>
        <dbReference type="Pfam" id="PF17678"/>
    </source>
</evidence>
<dbReference type="InterPro" id="IPR005887">
    <property type="entry name" value="GH92_a_mannosidase_put"/>
</dbReference>
<evidence type="ECO:0000256" key="1">
    <source>
        <dbReference type="ARBA" id="ARBA00001913"/>
    </source>
</evidence>
<proteinExistence type="predicted"/>
<dbReference type="FunFam" id="3.30.2080.10:FF:000001">
    <property type="entry name" value="Alpha-1,2-mannosidase subfamily"/>
    <property type="match status" value="1"/>
</dbReference>
<evidence type="ECO:0000256" key="2">
    <source>
        <dbReference type="ARBA" id="ARBA00011245"/>
    </source>
</evidence>
<dbReference type="Proteomes" id="UP000467334">
    <property type="component" value="Unassembled WGS sequence"/>
</dbReference>
<dbReference type="GO" id="GO:0030246">
    <property type="term" value="F:carbohydrate binding"/>
    <property type="evidence" value="ECO:0007669"/>
    <property type="project" value="InterPro"/>
</dbReference>
<comment type="caution">
    <text evidence="6">The sequence shown here is derived from an EMBL/GenBank/DDBJ whole genome shotgun (WGS) entry which is preliminary data.</text>
</comment>
<name>A0A7J5LCM0_BACSE</name>
<accession>A0A7J5LCM0</accession>
<feature type="domain" description="Glycosyl hydrolase family 92 N-terminal" evidence="5">
    <location>
        <begin position="36"/>
        <end position="260"/>
    </location>
</feature>
<evidence type="ECO:0000256" key="3">
    <source>
        <dbReference type="ARBA" id="ARBA00022837"/>
    </source>
</evidence>
<reference evidence="6 7" key="1">
    <citation type="journal article" date="2019" name="Nat. Med.">
        <title>A library of human gut bacterial isolates paired with longitudinal multiomics data enables mechanistic microbiome research.</title>
        <authorList>
            <person name="Poyet M."/>
            <person name="Groussin M."/>
            <person name="Gibbons S.M."/>
            <person name="Avila-Pacheco J."/>
            <person name="Jiang X."/>
            <person name="Kearney S.M."/>
            <person name="Perrotta A.R."/>
            <person name="Berdy B."/>
            <person name="Zhao S."/>
            <person name="Lieberman T.D."/>
            <person name="Swanson P.K."/>
            <person name="Smith M."/>
            <person name="Roesemann S."/>
            <person name="Alexander J.E."/>
            <person name="Rich S.A."/>
            <person name="Livny J."/>
            <person name="Vlamakis H."/>
            <person name="Clish C."/>
            <person name="Bullock K."/>
            <person name="Deik A."/>
            <person name="Scott J."/>
            <person name="Pierce K.A."/>
            <person name="Xavier R.J."/>
            <person name="Alm E.J."/>
        </authorList>
    </citation>
    <scope>NUCLEOTIDE SEQUENCE [LARGE SCALE GENOMIC DNA]</scope>
    <source>
        <strain evidence="6 7">BIOML-A6</strain>
    </source>
</reference>
<sequence>MKDIKSILLVLMLLVCACGCKQIQEEENKQRDYVALVDPLIGSGGHGHVFVGASVPHGMVQLGPNNLSKGWDWCSGYHDSDSTIIGFAHTHLSGTGIADLGDIIFMPVHGVNGNVDMLYPKDYVSSFSKKAQYVTPGYYSVSLEKYGISAKLTATERVGYHSYVYPDSVEAQLVVDLDESVQSLMMRKGTLKAELVQLNDTAISGYRISDEWAMDHRVFFNTVFSAPIRDFKLYQKDKAVRGLLNFGCLDEPLVVKTGISYTSEDGAALNLAKESNNKDFDAVQAKAYAKWNQCLGTIYFHAEDDAEKIFYTALYHTMISPSIFADVDGKYRGADSKIHKAVPGFTPYTIFSLWDTYRAVQPLNTLIDGKVADYVNSLLDIYDCQGTLPVWHLAGNETSCMVGVHSIPIIVDACLKNIQGIDKERAFKAVRSIEQMNENGLDYVRNQGFIPADKVSWSVARGLEYAVDDYAVAMLAKDLNKEEDYRLFLKRSKYYTHYFDASLGFMRGKLSDGNWRMNFDPFHSVHLEDDYVEGNAWQYTWLVPHDPEGLIQLFGGKERFVSKLDSLFTVSSELNEGASIDISGLIGQYAHGNEPSHHILYLYAYVGENEKMARLLRQVYNNFYSTQPDGLIGNEDCGQMSAWYIFSALGFYPVNPVDGTFVFGTPLCNEATLKLVNGKELKIKVKNNSNENIYIQSVKLNGVEVDSSAISYQEIMNGGVLEYEMGKNN</sequence>
<dbReference type="PROSITE" id="PS51257">
    <property type="entry name" value="PROKAR_LIPOPROTEIN"/>
    <property type="match status" value="1"/>
</dbReference>
<evidence type="ECO:0000313" key="7">
    <source>
        <dbReference type="Proteomes" id="UP000467334"/>
    </source>
</evidence>
<organism evidence="6 7">
    <name type="scientific">Bacteroides stercoris</name>
    <dbReference type="NCBI Taxonomy" id="46506"/>
    <lineage>
        <taxon>Bacteria</taxon>
        <taxon>Pseudomonadati</taxon>
        <taxon>Bacteroidota</taxon>
        <taxon>Bacteroidia</taxon>
        <taxon>Bacteroidales</taxon>
        <taxon>Bacteroidaceae</taxon>
        <taxon>Bacteroides</taxon>
    </lineage>
</organism>
<dbReference type="InterPro" id="IPR050883">
    <property type="entry name" value="PNGase"/>
</dbReference>
<gene>
    <name evidence="6" type="ORF">F9958_09555</name>
</gene>
<dbReference type="Gene3D" id="1.20.1610.10">
    <property type="entry name" value="alpha-1,2-mannosidases domains"/>
    <property type="match status" value="1"/>
</dbReference>
<dbReference type="GO" id="GO:0005975">
    <property type="term" value="P:carbohydrate metabolic process"/>
    <property type="evidence" value="ECO:0007669"/>
    <property type="project" value="InterPro"/>
</dbReference>
<dbReference type="InterPro" id="IPR041371">
    <property type="entry name" value="GH92_N"/>
</dbReference>
<evidence type="ECO:0000313" key="6">
    <source>
        <dbReference type="EMBL" id="KAB5314068.1"/>
    </source>
</evidence>
<dbReference type="Pfam" id="PF07971">
    <property type="entry name" value="Glyco_hydro_92"/>
    <property type="match status" value="1"/>
</dbReference>
<dbReference type="Gene3D" id="2.70.98.10">
    <property type="match status" value="1"/>
</dbReference>
<dbReference type="InterPro" id="IPR014718">
    <property type="entry name" value="GH-type_carb-bd"/>
</dbReference>
<dbReference type="RefSeq" id="WP_117940843.1">
    <property type="nucleotide sequence ID" value="NZ_CP081913.1"/>
</dbReference>
<keyword evidence="3" id="KW-0106">Calcium</keyword>
<dbReference type="Gene3D" id="1.20.1050.60">
    <property type="entry name" value="alpha-1,2-mannosidase"/>
    <property type="match status" value="1"/>
</dbReference>
<comment type="subunit">
    <text evidence="2">Monomer.</text>
</comment>
<dbReference type="GO" id="GO:0000224">
    <property type="term" value="F:peptide-N4-(N-acetyl-beta-glucosaminyl)asparagine amidase activity"/>
    <property type="evidence" value="ECO:0007669"/>
    <property type="project" value="TreeGrafter"/>
</dbReference>
<dbReference type="NCBIfam" id="TIGR01180">
    <property type="entry name" value="aman2_put"/>
    <property type="match status" value="1"/>
</dbReference>
<dbReference type="PANTHER" id="PTHR12143">
    <property type="entry name" value="PEPTIDE N-GLYCANASE PNGASE -RELATED"/>
    <property type="match status" value="1"/>
</dbReference>
<dbReference type="GO" id="GO:0006516">
    <property type="term" value="P:glycoprotein catabolic process"/>
    <property type="evidence" value="ECO:0007669"/>
    <property type="project" value="TreeGrafter"/>
</dbReference>
<dbReference type="EMBL" id="WCLE01000017">
    <property type="protein sequence ID" value="KAB5314068.1"/>
    <property type="molecule type" value="Genomic_DNA"/>
</dbReference>
<dbReference type="InterPro" id="IPR012939">
    <property type="entry name" value="Glyco_hydro_92"/>
</dbReference>
<dbReference type="InterPro" id="IPR008928">
    <property type="entry name" value="6-hairpin_glycosidase_sf"/>
</dbReference>
<dbReference type="AlphaFoldDB" id="A0A7J5LCM0"/>